<dbReference type="AlphaFoldDB" id="A0A1V2L5Y3"/>
<name>A0A1V2L5Y3_CYBFA</name>
<feature type="region of interest" description="Disordered" evidence="1">
    <location>
        <begin position="169"/>
        <end position="188"/>
    </location>
</feature>
<reference evidence="3" key="1">
    <citation type="journal article" date="2017" name="Genome Announc.">
        <title>Genome sequences of Cyberlindnera fabianii 65, Pichia kudriavzevii 129, and Saccharomyces cerevisiae 131 isolated from fermented masau fruits in Zimbabwe.</title>
        <authorList>
            <person name="van Rijswijck I.M.H."/>
            <person name="Derks M.F.L."/>
            <person name="Abee T."/>
            <person name="de Ridder D."/>
            <person name="Smid E.J."/>
        </authorList>
    </citation>
    <scope>NUCLEOTIDE SEQUENCE [LARGE SCALE GENOMIC DNA]</scope>
    <source>
        <strain evidence="3">65</strain>
    </source>
</reference>
<evidence type="ECO:0000256" key="1">
    <source>
        <dbReference type="SAM" id="MobiDB-lite"/>
    </source>
</evidence>
<gene>
    <name evidence="2" type="ORF">BON22_3167</name>
</gene>
<dbReference type="EMBL" id="MPUK01000005">
    <property type="protein sequence ID" value="ONH67184.1"/>
    <property type="molecule type" value="Genomic_DNA"/>
</dbReference>
<evidence type="ECO:0000313" key="2">
    <source>
        <dbReference type="EMBL" id="ONH67184.1"/>
    </source>
</evidence>
<dbReference type="Gene3D" id="6.10.250.2790">
    <property type="match status" value="1"/>
</dbReference>
<dbReference type="STRING" id="36022.A0A1V2L5Y3"/>
<comment type="caution">
    <text evidence="2">The sequence shown here is derived from an EMBL/GenBank/DDBJ whole genome shotgun (WGS) entry which is preliminary data.</text>
</comment>
<organism evidence="2 3">
    <name type="scientific">Cyberlindnera fabianii</name>
    <name type="common">Yeast</name>
    <name type="synonym">Hansenula fabianii</name>
    <dbReference type="NCBI Taxonomy" id="36022"/>
    <lineage>
        <taxon>Eukaryota</taxon>
        <taxon>Fungi</taxon>
        <taxon>Dikarya</taxon>
        <taxon>Ascomycota</taxon>
        <taxon>Saccharomycotina</taxon>
        <taxon>Saccharomycetes</taxon>
        <taxon>Phaffomycetales</taxon>
        <taxon>Phaffomycetaceae</taxon>
        <taxon>Cyberlindnera</taxon>
    </lineage>
</organism>
<dbReference type="Proteomes" id="UP000189513">
    <property type="component" value="Unassembled WGS sequence"/>
</dbReference>
<proteinExistence type="predicted"/>
<dbReference type="OMA" id="EFVPHAY"/>
<accession>A0A1V2L5Y3</accession>
<keyword evidence="3" id="KW-1185">Reference proteome</keyword>
<sequence length="283" mass="31662">MSEELLNMFFDDEFVPHAYLDALFSAIPGATSDGSQSLTNPKNIELMQQRSATLLSHLDFYTSELTNNLETQLTKLRASNSVVSYSYESSNEKKLKPTTRLEYYIDSLSISVQSLNDTVANVTSKVSSLETDSQTTQNLLELTKAKQNLIHVQQALETVKSIVEIAQDTPKTTSKSSRTAPTNAKNATSSLIIQPSQLSAALKVLQDTIKEQVSQRKRTENDTEVDQELMTKIDDLSALMPIFKNLGEFQNVYADFVKNIQGEKEGYLKIKNLDDELFDTVLK</sequence>
<protein>
    <submittedName>
        <fullName evidence="2">Conserved oligomeric Golgi complex subunit 7</fullName>
    </submittedName>
</protein>
<dbReference type="VEuPathDB" id="FungiDB:BON22_3167"/>
<evidence type="ECO:0000313" key="3">
    <source>
        <dbReference type="Proteomes" id="UP000189513"/>
    </source>
</evidence>